<accession>A0A426XE49</accession>
<sequence>SPLSLESAKVLTLGIRVVFIASRCPSTAIHQPSIISPSNSHNFLQIVTKFHRHLHFRKSSFDLPVNCNWL</sequence>
<protein>
    <submittedName>
        <fullName evidence="1">Uncharacterized protein</fullName>
    </submittedName>
</protein>
<name>A0A426XE49_ENSVE</name>
<organism evidence="1 2">
    <name type="scientific">Ensete ventricosum</name>
    <name type="common">Abyssinian banana</name>
    <name type="synonym">Musa ensete</name>
    <dbReference type="NCBI Taxonomy" id="4639"/>
    <lineage>
        <taxon>Eukaryota</taxon>
        <taxon>Viridiplantae</taxon>
        <taxon>Streptophyta</taxon>
        <taxon>Embryophyta</taxon>
        <taxon>Tracheophyta</taxon>
        <taxon>Spermatophyta</taxon>
        <taxon>Magnoliopsida</taxon>
        <taxon>Liliopsida</taxon>
        <taxon>Zingiberales</taxon>
        <taxon>Musaceae</taxon>
        <taxon>Ensete</taxon>
    </lineage>
</organism>
<dbReference type="Proteomes" id="UP000287651">
    <property type="component" value="Unassembled WGS sequence"/>
</dbReference>
<proteinExistence type="predicted"/>
<reference evidence="1 2" key="1">
    <citation type="journal article" date="2014" name="Agronomy (Basel)">
        <title>A Draft Genome Sequence for Ensete ventricosum, the Drought-Tolerant Tree Against Hunger.</title>
        <authorList>
            <person name="Harrison J."/>
            <person name="Moore K.A."/>
            <person name="Paszkiewicz K."/>
            <person name="Jones T."/>
            <person name="Grant M."/>
            <person name="Ambacheew D."/>
            <person name="Muzemil S."/>
            <person name="Studholme D.J."/>
        </authorList>
    </citation>
    <scope>NUCLEOTIDE SEQUENCE [LARGE SCALE GENOMIC DNA]</scope>
</reference>
<feature type="non-terminal residue" evidence="1">
    <location>
        <position position="1"/>
    </location>
</feature>
<dbReference type="AlphaFoldDB" id="A0A426XE49"/>
<comment type="caution">
    <text evidence="1">The sequence shown here is derived from an EMBL/GenBank/DDBJ whole genome shotgun (WGS) entry which is preliminary data.</text>
</comment>
<evidence type="ECO:0000313" key="1">
    <source>
        <dbReference type="EMBL" id="RRT37754.1"/>
    </source>
</evidence>
<gene>
    <name evidence="1" type="ORF">B296_00043811</name>
</gene>
<evidence type="ECO:0000313" key="2">
    <source>
        <dbReference type="Proteomes" id="UP000287651"/>
    </source>
</evidence>
<dbReference type="EMBL" id="AMZH03021922">
    <property type="protein sequence ID" value="RRT37754.1"/>
    <property type="molecule type" value="Genomic_DNA"/>
</dbReference>